<keyword evidence="2" id="KW-0576">Peroxisome</keyword>
<protein>
    <recommendedName>
        <fullName evidence="2">Peroxisomal membrane protein PEX16</fullName>
    </recommendedName>
</protein>
<dbReference type="GO" id="GO:0007031">
    <property type="term" value="P:peroxisome organization"/>
    <property type="evidence" value="ECO:0007669"/>
    <property type="project" value="UniProtKB-KW"/>
</dbReference>
<dbReference type="KEGG" id="mpp:MICPUCDRAFT_49265"/>
<feature type="compositionally biased region" description="Acidic residues" evidence="3">
    <location>
        <begin position="104"/>
        <end position="115"/>
    </location>
</feature>
<dbReference type="STRING" id="564608.C1N9H8"/>
<name>C1N9H8_MICPC</name>
<feature type="compositionally biased region" description="Polar residues" evidence="3">
    <location>
        <begin position="28"/>
        <end position="40"/>
    </location>
</feature>
<dbReference type="Proteomes" id="UP000001876">
    <property type="component" value="Unassembled WGS sequence"/>
</dbReference>
<accession>C1N9H8</accession>
<reference evidence="4 5" key="1">
    <citation type="journal article" date="2009" name="Science">
        <title>Green evolution and dynamic adaptations revealed by genomes of the marine picoeukaryotes Micromonas.</title>
        <authorList>
            <person name="Worden A.Z."/>
            <person name="Lee J.H."/>
            <person name="Mock T."/>
            <person name="Rouze P."/>
            <person name="Simmons M.P."/>
            <person name="Aerts A.L."/>
            <person name="Allen A.E."/>
            <person name="Cuvelier M.L."/>
            <person name="Derelle E."/>
            <person name="Everett M.V."/>
            <person name="Foulon E."/>
            <person name="Grimwood J."/>
            <person name="Gundlach H."/>
            <person name="Henrissat B."/>
            <person name="Napoli C."/>
            <person name="McDonald S.M."/>
            <person name="Parker M.S."/>
            <person name="Rombauts S."/>
            <person name="Salamov A."/>
            <person name="Von Dassow P."/>
            <person name="Badger J.H."/>
            <person name="Coutinho P.M."/>
            <person name="Demir E."/>
            <person name="Dubchak I."/>
            <person name="Gentemann C."/>
            <person name="Eikrem W."/>
            <person name="Gready J.E."/>
            <person name="John U."/>
            <person name="Lanier W."/>
            <person name="Lindquist E.A."/>
            <person name="Lucas S."/>
            <person name="Mayer K.F."/>
            <person name="Moreau H."/>
            <person name="Not F."/>
            <person name="Otillar R."/>
            <person name="Panaud O."/>
            <person name="Pangilinan J."/>
            <person name="Paulsen I."/>
            <person name="Piegu B."/>
            <person name="Poliakov A."/>
            <person name="Robbens S."/>
            <person name="Schmutz J."/>
            <person name="Toulza E."/>
            <person name="Wyss T."/>
            <person name="Zelensky A."/>
            <person name="Zhou K."/>
            <person name="Armbrust E.V."/>
            <person name="Bhattacharya D."/>
            <person name="Goodenough U.W."/>
            <person name="Van de Peer Y."/>
            <person name="Grigoriev I.V."/>
        </authorList>
    </citation>
    <scope>NUCLEOTIDE SEQUENCE [LARGE SCALE GENOMIC DNA]</scope>
    <source>
        <strain evidence="4 5">CCMP1545</strain>
    </source>
</reference>
<dbReference type="PANTHER" id="PTHR13299:SF0">
    <property type="entry name" value="PEROXISOMAL MEMBRANE PROTEIN PEX16"/>
    <property type="match status" value="1"/>
</dbReference>
<dbReference type="InterPro" id="IPR013919">
    <property type="entry name" value="Pex16"/>
</dbReference>
<dbReference type="AlphaFoldDB" id="C1N9H8"/>
<dbReference type="EMBL" id="GG663751">
    <property type="protein sequence ID" value="EEH51361.1"/>
    <property type="molecule type" value="Genomic_DNA"/>
</dbReference>
<feature type="region of interest" description="Disordered" evidence="3">
    <location>
        <begin position="259"/>
        <end position="293"/>
    </location>
</feature>
<dbReference type="Pfam" id="PF08610">
    <property type="entry name" value="Pex16"/>
    <property type="match status" value="2"/>
</dbReference>
<proteinExistence type="inferred from homology"/>
<keyword evidence="5" id="KW-1185">Reference proteome</keyword>
<gene>
    <name evidence="4" type="primary">PEX16</name>
    <name evidence="4" type="ORF">MICPUCDRAFT_49265</name>
</gene>
<dbReference type="OMA" id="DHFAYTY"/>
<dbReference type="GeneID" id="9690062"/>
<sequence>MATLSEDAPGDGDGNGERDGISRERASPPTTKPQSTRGTTTISIVKRYRTFVRRNRALIAVVEQAAAGLTWLTPDGDDADVYAEAASSAVGVFATMNEHLVRDSDDEEEEDENDDAASNAPSASGGGFVERWRARAKALAEATPVALPLALSLISQVEVLSEMLAKRRTAARRIRRREGRRGDEEERPPFIIGDDVDRLERSVVAAEAVKAAMKTALFRRQRGKLLLDDGCAREQLGEEAEEDLERMEGARREMTARRRRGAIIGDERDAESAAAAAESDVPPPAAGPPPHPRAALEHRASIALRSLHDFNLHTIHEREAMEIARMTRPYHTPPPPPGTSVHDVYAREKAKITLKIAGEYLHIFRPLVYACARRKFGNKSWTPFALSATMDVCSFACHEAAGGARGEDFSEAERFEMARRRAFLLYYWLRSPMFDRATLPVMNAVGRALRPIPLVGGLYDRGVAIAEEVSDHFAYTY</sequence>
<comment type="subcellular location">
    <subcellularLocation>
        <location evidence="2">Peroxisome membrane</location>
    </subcellularLocation>
</comment>
<feature type="compositionally biased region" description="Basic and acidic residues" evidence="3">
    <location>
        <begin position="15"/>
        <end position="26"/>
    </location>
</feature>
<dbReference type="eggNOG" id="KOG4546">
    <property type="taxonomic scope" value="Eukaryota"/>
</dbReference>
<dbReference type="GO" id="GO:0005778">
    <property type="term" value="C:peroxisomal membrane"/>
    <property type="evidence" value="ECO:0007669"/>
    <property type="project" value="UniProtKB-SubCell"/>
</dbReference>
<comment type="similarity">
    <text evidence="1 2">Belongs to the peroxin-16 family.</text>
</comment>
<feature type="region of interest" description="Disordered" evidence="3">
    <location>
        <begin position="103"/>
        <end position="126"/>
    </location>
</feature>
<feature type="compositionally biased region" description="Pro residues" evidence="3">
    <location>
        <begin position="281"/>
        <end position="292"/>
    </location>
</feature>
<evidence type="ECO:0000256" key="1">
    <source>
        <dbReference type="ARBA" id="ARBA00009505"/>
    </source>
</evidence>
<evidence type="ECO:0000313" key="5">
    <source>
        <dbReference type="Proteomes" id="UP000001876"/>
    </source>
</evidence>
<evidence type="ECO:0000256" key="3">
    <source>
        <dbReference type="SAM" id="MobiDB-lite"/>
    </source>
</evidence>
<evidence type="ECO:0000313" key="4">
    <source>
        <dbReference type="EMBL" id="EEH51361.1"/>
    </source>
</evidence>
<organism evidence="5">
    <name type="scientific">Micromonas pusilla (strain CCMP1545)</name>
    <name type="common">Picoplanktonic green alga</name>
    <dbReference type="NCBI Taxonomy" id="564608"/>
    <lineage>
        <taxon>Eukaryota</taxon>
        <taxon>Viridiplantae</taxon>
        <taxon>Chlorophyta</taxon>
        <taxon>Mamiellophyceae</taxon>
        <taxon>Mamiellales</taxon>
        <taxon>Mamiellaceae</taxon>
        <taxon>Micromonas</taxon>
    </lineage>
</organism>
<feature type="region of interest" description="Disordered" evidence="3">
    <location>
        <begin position="1"/>
        <end position="40"/>
    </location>
</feature>
<evidence type="ECO:0000256" key="2">
    <source>
        <dbReference type="RuleBase" id="RU365003"/>
    </source>
</evidence>
<dbReference type="PANTHER" id="PTHR13299">
    <property type="entry name" value="PEROXISOMAL MEMBRANE PROTEIN PEX16"/>
    <property type="match status" value="1"/>
</dbReference>
<dbReference type="OrthoDB" id="2021143at2759"/>
<keyword evidence="2" id="KW-0962">Peroxisome biogenesis</keyword>
<dbReference type="RefSeq" id="XP_003064456.1">
    <property type="nucleotide sequence ID" value="XM_003064410.1"/>
</dbReference>